<feature type="site" description="Transition state stabilizer" evidence="7">
    <location>
        <position position="159"/>
    </location>
</feature>
<feature type="site" description="Interaction with DNA" evidence="7">
    <location>
        <position position="80"/>
    </location>
</feature>
<dbReference type="GO" id="GO:0006265">
    <property type="term" value="P:DNA topological change"/>
    <property type="evidence" value="ECO:0007669"/>
    <property type="project" value="UniProtKB-UniRule"/>
</dbReference>
<dbReference type="Gene3D" id="3.30.1360.40">
    <property type="match status" value="1"/>
</dbReference>
<dbReference type="GO" id="GO:0009330">
    <property type="term" value="C:DNA topoisomerase type II (double strand cut, ATP-hydrolyzing) complex"/>
    <property type="evidence" value="ECO:0007669"/>
    <property type="project" value="TreeGrafter"/>
</dbReference>
<dbReference type="SMART" id="SM00434">
    <property type="entry name" value="TOP4c"/>
    <property type="match status" value="1"/>
</dbReference>
<dbReference type="GO" id="GO:0019897">
    <property type="term" value="C:extrinsic component of plasma membrane"/>
    <property type="evidence" value="ECO:0007669"/>
    <property type="project" value="UniProtKB-UniRule"/>
</dbReference>
<evidence type="ECO:0000256" key="1">
    <source>
        <dbReference type="ARBA" id="ARBA00000185"/>
    </source>
</evidence>
<dbReference type="GO" id="GO:0003918">
    <property type="term" value="F:DNA topoisomerase type II (double strand cut, ATP-hydrolyzing) activity"/>
    <property type="evidence" value="ECO:0007669"/>
    <property type="project" value="UniProtKB-UniRule"/>
</dbReference>
<dbReference type="InterPro" id="IPR050220">
    <property type="entry name" value="Type_II_DNA_Topoisomerases"/>
</dbReference>
<dbReference type="GO" id="GO:0005694">
    <property type="term" value="C:chromosome"/>
    <property type="evidence" value="ECO:0007669"/>
    <property type="project" value="InterPro"/>
</dbReference>
<evidence type="ECO:0000256" key="2">
    <source>
        <dbReference type="ARBA" id="ARBA00022475"/>
    </source>
</evidence>
<comment type="subcellular location">
    <subcellularLocation>
        <location evidence="7">Cell membrane</location>
        <topology evidence="7">Peripheral membrane protein</topology>
    </subcellularLocation>
</comment>
<feature type="compositionally biased region" description="Basic residues" evidence="9">
    <location>
        <begin position="1"/>
        <end position="11"/>
    </location>
</feature>
<dbReference type="GO" id="GO:0007059">
    <property type="term" value="P:chromosome segregation"/>
    <property type="evidence" value="ECO:0007669"/>
    <property type="project" value="UniProtKB-UniRule"/>
</dbReference>
<dbReference type="EMBL" id="FXTK01000010">
    <property type="protein sequence ID" value="SMO75651.1"/>
    <property type="molecule type" value="Genomic_DNA"/>
</dbReference>
<accession>A0A521DX29</accession>
<evidence type="ECO:0000256" key="5">
    <source>
        <dbReference type="ARBA" id="ARBA00023136"/>
    </source>
</evidence>
<keyword evidence="2 7" id="KW-1003">Cell membrane</keyword>
<gene>
    <name evidence="7" type="primary">parC</name>
    <name evidence="11" type="ORF">SAMN06265221_1106</name>
</gene>
<dbReference type="PANTHER" id="PTHR43493">
    <property type="entry name" value="DNA GYRASE/TOPOISOMERASE SUBUNIT A"/>
    <property type="match status" value="1"/>
</dbReference>
<sequence length="780" mass="86325">MRYAGRTRKPRISGWTEGARGHIQPFMSDDPNAPDQTPPAPKGDQTSTEPLSRAIGERYLTYALSTIMHRALPDARDGLKPVHRRILYAMRELRLSPTGAFRKSAKITGDVMGNYHPHGDGAIYDAMARLAQPFAMRYPLVDGQGNFGNIDGDNPAASRYTEARLTAASEALMEGLAEDAVDFRPNYDGTLQEPAVLPAAFPNLLCNGASGIAVGMATNVPPHNLHEVIDACLHLIKAPDARDETLISIMPGPDFPTGGVLVESRETIAEAYRTGRGSLRLRARWSVEDLGRGGWQIVVTEIPYQVQKSKLIERLAEVIQLKKVPILADVRDESAEDVRIVLEPRARTVDPEQLMAALFRVSELEIRFGMNMNVLIDGRQPKVCSLKELLRAFLDHRRDVLVRRANHRLDKIAARLEVLEGYMIAFLNLDRVIEIIRYEDDPKAVMIAEFKLSDVQVEAILNMRLRALRRLEEIELRAEHEALTKEREGLAAMLADPAAQWAKISEELRETRAKFGKSAPGGLRRTEIGEAGEVAVIDMDSMIEREPVTVILSRMGWIRAMKGHQPLDAELKFKDGDGPFMAFHAETTDKLMVYGANGRFYTLPANGLPGGRGMGEPLRLMIDLPNDAAVIDMFAWREGARYLVASKAGDGFIVPASDIQAQTRSGKQVLNGEAVLCRPVSGDHVAVVSSNRKLLVFPLAELPEMARGKGVRLQKYRDGGGLFQDSVLSDAICITLADGLRWQESGGRTRTEPDLTEWLGKRASVGKMAPRGFPRDNKFN</sequence>
<dbReference type="GO" id="GO:0005737">
    <property type="term" value="C:cytoplasm"/>
    <property type="evidence" value="ECO:0007669"/>
    <property type="project" value="TreeGrafter"/>
</dbReference>
<dbReference type="InterPro" id="IPR013760">
    <property type="entry name" value="Topo_IIA-like_dom_sf"/>
</dbReference>
<dbReference type="GO" id="GO:0003677">
    <property type="term" value="F:DNA binding"/>
    <property type="evidence" value="ECO:0007669"/>
    <property type="project" value="UniProtKB-UniRule"/>
</dbReference>
<dbReference type="InterPro" id="IPR013758">
    <property type="entry name" value="Topo_IIA_A/C_ab"/>
</dbReference>
<dbReference type="InterPro" id="IPR002205">
    <property type="entry name" value="Topo_IIA_dom_A"/>
</dbReference>
<comment type="subunit">
    <text evidence="7">Heterotetramer composed of ParC and ParE.</text>
</comment>
<feature type="site" description="Interaction with DNA" evidence="7">
    <location>
        <position position="116"/>
    </location>
</feature>
<evidence type="ECO:0000256" key="8">
    <source>
        <dbReference type="PROSITE-ProRule" id="PRU01384"/>
    </source>
</evidence>
<keyword evidence="12" id="KW-1185">Reference proteome</keyword>
<keyword evidence="5 7" id="KW-0472">Membrane</keyword>
<dbReference type="InterPro" id="IPR006691">
    <property type="entry name" value="GyrA/parC_rep"/>
</dbReference>
<comment type="similarity">
    <text evidence="7">Belongs to the type II topoisomerase GyrA/ParC subunit family. ParC type 1 subfamily.</text>
</comment>
<dbReference type="Gene3D" id="2.120.10.90">
    <property type="entry name" value="DNA gyrase/topoisomerase IV, subunit A, C-terminal"/>
    <property type="match status" value="1"/>
</dbReference>
<reference evidence="11 12" key="1">
    <citation type="submission" date="2017-05" db="EMBL/GenBank/DDBJ databases">
        <authorList>
            <person name="Varghese N."/>
            <person name="Submissions S."/>
        </authorList>
    </citation>
    <scope>NUCLEOTIDE SEQUENCE [LARGE SCALE GENOMIC DNA]</scope>
    <source>
        <strain evidence="11 12">DSM 100094</strain>
    </source>
</reference>
<dbReference type="CDD" id="cd00187">
    <property type="entry name" value="TOP4c"/>
    <property type="match status" value="1"/>
</dbReference>
<organism evidence="11 12">
    <name type="scientific">Paracoccus laeviglucosivorans</name>
    <dbReference type="NCBI Taxonomy" id="1197861"/>
    <lineage>
        <taxon>Bacteria</taxon>
        <taxon>Pseudomonadati</taxon>
        <taxon>Pseudomonadota</taxon>
        <taxon>Alphaproteobacteria</taxon>
        <taxon>Rhodobacterales</taxon>
        <taxon>Paracoccaceae</taxon>
        <taxon>Paracoccus</taxon>
    </lineage>
</organism>
<dbReference type="PROSITE" id="PS52040">
    <property type="entry name" value="TOPO_IIA"/>
    <property type="match status" value="1"/>
</dbReference>
<proteinExistence type="inferred from homology"/>
<dbReference type="EC" id="5.6.2.2" evidence="7"/>
<dbReference type="Pfam" id="PF03989">
    <property type="entry name" value="DNA_gyraseA_C"/>
    <property type="match status" value="2"/>
</dbReference>
<comment type="catalytic activity">
    <reaction evidence="1 7 8">
        <text>ATP-dependent breakage, passage and rejoining of double-stranded DNA.</text>
        <dbReference type="EC" id="5.6.2.2"/>
    </reaction>
</comment>
<evidence type="ECO:0000256" key="9">
    <source>
        <dbReference type="SAM" id="MobiDB-lite"/>
    </source>
</evidence>
<dbReference type="Gene3D" id="3.90.199.10">
    <property type="entry name" value="Topoisomerase II, domain 5"/>
    <property type="match status" value="1"/>
</dbReference>
<feature type="active site" description="O-(5'-phospho-DNA)-tyrosine intermediate" evidence="7 8">
    <location>
        <position position="160"/>
    </location>
</feature>
<name>A0A521DX29_9RHOB</name>
<feature type="domain" description="Topo IIA-type catalytic" evidence="10">
    <location>
        <begin position="72"/>
        <end position="539"/>
    </location>
</feature>
<evidence type="ECO:0000259" key="10">
    <source>
        <dbReference type="PROSITE" id="PS52040"/>
    </source>
</evidence>
<keyword evidence="4 7" id="KW-0238">DNA-binding</keyword>
<dbReference type="SUPFAM" id="SSF56719">
    <property type="entry name" value="Type II DNA topoisomerase"/>
    <property type="match status" value="1"/>
</dbReference>
<feature type="site" description="Interaction with DNA" evidence="7">
    <location>
        <position position="118"/>
    </location>
</feature>
<protein>
    <recommendedName>
        <fullName evidence="7">DNA topoisomerase 4 subunit A</fullName>
        <ecNumber evidence="7">5.6.2.2</ecNumber>
    </recommendedName>
    <alternativeName>
        <fullName evidence="7">Topoisomerase IV subunit A</fullName>
    </alternativeName>
</protein>
<dbReference type="PANTHER" id="PTHR43493:SF1">
    <property type="entry name" value="DNA TOPOISOMERASE 4 SUBUNIT A"/>
    <property type="match status" value="1"/>
</dbReference>
<evidence type="ECO:0000313" key="11">
    <source>
        <dbReference type="EMBL" id="SMO75651.1"/>
    </source>
</evidence>
<dbReference type="InterPro" id="IPR035516">
    <property type="entry name" value="Gyrase/topoIV_suA_C"/>
</dbReference>
<dbReference type="Proteomes" id="UP000319014">
    <property type="component" value="Unassembled WGS sequence"/>
</dbReference>
<dbReference type="Gene3D" id="1.10.268.10">
    <property type="entry name" value="Topoisomerase, domain 3"/>
    <property type="match status" value="1"/>
</dbReference>
<dbReference type="NCBIfam" id="TIGR01062">
    <property type="entry name" value="parC_Gneg"/>
    <property type="match status" value="1"/>
</dbReference>
<dbReference type="InterPro" id="IPR005742">
    <property type="entry name" value="TopoIV_A_Gneg"/>
</dbReference>
<dbReference type="Pfam" id="PF00521">
    <property type="entry name" value="DNA_topoisoIV"/>
    <property type="match status" value="1"/>
</dbReference>
<keyword evidence="3 7" id="KW-0799">Topoisomerase</keyword>
<comment type="function">
    <text evidence="7">Topoisomerase IV is essential for chromosome segregation. It relaxes supercoiled DNA. Performs the decatenation events required during the replication of a circular DNA molecule.</text>
</comment>
<evidence type="ECO:0000256" key="6">
    <source>
        <dbReference type="ARBA" id="ARBA00023235"/>
    </source>
</evidence>
<dbReference type="AlphaFoldDB" id="A0A521DX29"/>
<dbReference type="NCBIfam" id="NF004044">
    <property type="entry name" value="PRK05561.1"/>
    <property type="match status" value="1"/>
</dbReference>
<keyword evidence="6 7" id="KW-0413">Isomerase</keyword>
<evidence type="ECO:0000256" key="3">
    <source>
        <dbReference type="ARBA" id="ARBA00023029"/>
    </source>
</evidence>
<dbReference type="SUPFAM" id="SSF101904">
    <property type="entry name" value="GyrA/ParC C-terminal domain-like"/>
    <property type="match status" value="1"/>
</dbReference>
<evidence type="ECO:0000313" key="12">
    <source>
        <dbReference type="Proteomes" id="UP000319014"/>
    </source>
</evidence>
<evidence type="ECO:0000256" key="4">
    <source>
        <dbReference type="ARBA" id="ARBA00023125"/>
    </source>
</evidence>
<dbReference type="InterPro" id="IPR013757">
    <property type="entry name" value="Topo_IIA_A_a_sf"/>
</dbReference>
<dbReference type="HAMAP" id="MF_00936">
    <property type="entry name" value="ParC_type1"/>
    <property type="match status" value="1"/>
</dbReference>
<feature type="region of interest" description="Disordered" evidence="9">
    <location>
        <begin position="1"/>
        <end position="52"/>
    </location>
</feature>
<dbReference type="GO" id="GO:0005524">
    <property type="term" value="F:ATP binding"/>
    <property type="evidence" value="ECO:0007669"/>
    <property type="project" value="InterPro"/>
</dbReference>
<evidence type="ECO:0000256" key="7">
    <source>
        <dbReference type="HAMAP-Rule" id="MF_00936"/>
    </source>
</evidence>